<proteinExistence type="predicted"/>
<organism evidence="2 3">
    <name type="scientific">Pseudomonas syringae</name>
    <dbReference type="NCBI Taxonomy" id="317"/>
    <lineage>
        <taxon>Bacteria</taxon>
        <taxon>Pseudomonadati</taxon>
        <taxon>Pseudomonadota</taxon>
        <taxon>Gammaproteobacteria</taxon>
        <taxon>Pseudomonadales</taxon>
        <taxon>Pseudomonadaceae</taxon>
        <taxon>Pseudomonas</taxon>
    </lineage>
</organism>
<accession>A0AAQ1RBZ3</accession>
<evidence type="ECO:0000313" key="3">
    <source>
        <dbReference type="Proteomes" id="UP000183083"/>
    </source>
</evidence>
<feature type="region of interest" description="Disordered" evidence="1">
    <location>
        <begin position="28"/>
        <end position="61"/>
    </location>
</feature>
<reference evidence="2 3" key="1">
    <citation type="submission" date="2016-10" db="EMBL/GenBank/DDBJ databases">
        <authorList>
            <person name="Varghese N."/>
            <person name="Submissions S."/>
        </authorList>
    </citation>
    <scope>NUCLEOTIDE SEQUENCE [LARGE SCALE GENOMIC DNA]</scope>
    <source>
        <strain evidence="2 3">BS0292</strain>
    </source>
</reference>
<gene>
    <name evidence="2" type="ORF">SAMN05444065_10957</name>
</gene>
<dbReference type="RefSeq" id="WP_139218885.1">
    <property type="nucleotide sequence ID" value="NZ_CP036493.1"/>
</dbReference>
<feature type="compositionally biased region" description="Low complexity" evidence="1">
    <location>
        <begin position="46"/>
        <end position="61"/>
    </location>
</feature>
<dbReference type="Proteomes" id="UP000183083">
    <property type="component" value="Unassembled WGS sequence"/>
</dbReference>
<dbReference type="AlphaFoldDB" id="A0AAQ1RBZ3"/>
<dbReference type="EMBL" id="FOVV01000009">
    <property type="protein sequence ID" value="SFO18912.1"/>
    <property type="molecule type" value="Genomic_DNA"/>
</dbReference>
<name>A0AAQ1RBZ3_PSESX</name>
<evidence type="ECO:0000313" key="2">
    <source>
        <dbReference type="EMBL" id="SFO18912.1"/>
    </source>
</evidence>
<protein>
    <submittedName>
        <fullName evidence="2">Uncharacterized protein</fullName>
    </submittedName>
</protein>
<comment type="caution">
    <text evidence="2">The sequence shown here is derived from an EMBL/GenBank/DDBJ whole genome shotgun (WGS) entry which is preliminary data.</text>
</comment>
<evidence type="ECO:0000256" key="1">
    <source>
        <dbReference type="SAM" id="MobiDB-lite"/>
    </source>
</evidence>
<sequence>MNKLMRKLSKSQSLNPTIKILRTHIKQAERSLNVDGPVGPGGGGPSPKADGSGDSGSFHYM</sequence>